<name>A0AC35U271_9BILA</name>
<proteinExistence type="predicted"/>
<accession>A0AC35U271</accession>
<dbReference type="Proteomes" id="UP000095286">
    <property type="component" value="Unplaced"/>
</dbReference>
<evidence type="ECO:0000313" key="2">
    <source>
        <dbReference type="WBParaSite" id="RSKR_0000703600.1"/>
    </source>
</evidence>
<dbReference type="WBParaSite" id="RSKR_0000703600.1">
    <property type="protein sequence ID" value="RSKR_0000703600.1"/>
    <property type="gene ID" value="RSKR_0000703600"/>
</dbReference>
<sequence length="337" mass="38958">MNLRGYHCSTIPFTDIPRRDGKMAEYKSYNSRRGGRGRGGFLGGNRRNFGNNRQYRFNAQRSANGEHFLGAFTENIVKEFLKIRNNDKLTKAELKKAEEEFIREQSEEVQQKYNTFIEELNQKRSEFEKNKASKYEALSAEAKKLYDDCENIKKEENISFRDERIKIKNLVNEAPTGVRSELKKVLENEVSVGAPRSTSEEKKTKPQKKGFPFLQGLEAPLVEEYISIRKTNKDMSKKEVNALEAAWAKKQGDVVNAAFVEHFETVEKKKIARLETAESAAEKFGTKLTEYVAKLKALKLNNDSTYHDELAEVKAMERQMCEDIRTVSYTLIPRQYY</sequence>
<reference evidence="2" key="1">
    <citation type="submission" date="2016-11" db="UniProtKB">
        <authorList>
            <consortium name="WormBaseParasite"/>
        </authorList>
    </citation>
    <scope>IDENTIFICATION</scope>
    <source>
        <strain evidence="2">KR3021</strain>
    </source>
</reference>
<protein>
    <submittedName>
        <fullName evidence="2">DUF148 domain-containing protein</fullName>
    </submittedName>
</protein>
<organism evidence="1 2">
    <name type="scientific">Rhabditophanes sp. KR3021</name>
    <dbReference type="NCBI Taxonomy" id="114890"/>
    <lineage>
        <taxon>Eukaryota</taxon>
        <taxon>Metazoa</taxon>
        <taxon>Ecdysozoa</taxon>
        <taxon>Nematoda</taxon>
        <taxon>Chromadorea</taxon>
        <taxon>Rhabditida</taxon>
        <taxon>Tylenchina</taxon>
        <taxon>Panagrolaimomorpha</taxon>
        <taxon>Strongyloidoidea</taxon>
        <taxon>Alloionematidae</taxon>
        <taxon>Rhabditophanes</taxon>
    </lineage>
</organism>
<evidence type="ECO:0000313" key="1">
    <source>
        <dbReference type="Proteomes" id="UP000095286"/>
    </source>
</evidence>